<evidence type="ECO:0000313" key="2">
    <source>
        <dbReference type="Proteomes" id="UP000636187"/>
    </source>
</evidence>
<gene>
    <name evidence="1" type="ORF">H6G48_02295</name>
</gene>
<name>A0ABR8HMC1_9CHRO</name>
<comment type="caution">
    <text evidence="1">The sequence shown here is derived from an EMBL/GenBank/DDBJ whole genome shotgun (WGS) entry which is preliminary data.</text>
</comment>
<dbReference type="Proteomes" id="UP000636187">
    <property type="component" value="Unassembled WGS sequence"/>
</dbReference>
<dbReference type="EMBL" id="JACJSW010000036">
    <property type="protein sequence ID" value="MBD2620583.1"/>
    <property type="molecule type" value="Genomic_DNA"/>
</dbReference>
<proteinExistence type="predicted"/>
<reference evidence="1 2" key="1">
    <citation type="journal article" date="2020" name="ISME J.">
        <title>Comparative genomics reveals insights into cyanobacterial evolution and habitat adaptation.</title>
        <authorList>
            <person name="Chen M.Y."/>
            <person name="Teng W.K."/>
            <person name="Zhao L."/>
            <person name="Hu C.X."/>
            <person name="Zhou Y.K."/>
            <person name="Han B.P."/>
            <person name="Song L.R."/>
            <person name="Shu W.S."/>
        </authorList>
    </citation>
    <scope>NUCLEOTIDE SEQUENCE [LARGE SCALE GENOMIC DNA]</scope>
    <source>
        <strain evidence="1 2">FACHB-1344</strain>
    </source>
</reference>
<dbReference type="RefSeq" id="WP_190718671.1">
    <property type="nucleotide sequence ID" value="NZ_JACJSW010000036.1"/>
</dbReference>
<evidence type="ECO:0000313" key="1">
    <source>
        <dbReference type="EMBL" id="MBD2620583.1"/>
    </source>
</evidence>
<accession>A0ABR8HMC1</accession>
<sequence length="79" mass="9216">MEAIEFRTVIYNGQVSVPPRYSSQWEGKMIRVIVLDDSEIVPDPSQKTEKTMFEAISLNTRGFTFDRDEANARSSFYRY</sequence>
<organism evidence="1 2">
    <name type="scientific">Microcystis flos-aquae FACHB-1344</name>
    <dbReference type="NCBI Taxonomy" id="2692899"/>
    <lineage>
        <taxon>Bacteria</taxon>
        <taxon>Bacillati</taxon>
        <taxon>Cyanobacteriota</taxon>
        <taxon>Cyanophyceae</taxon>
        <taxon>Oscillatoriophycideae</taxon>
        <taxon>Chroococcales</taxon>
        <taxon>Microcystaceae</taxon>
        <taxon>Microcystis</taxon>
    </lineage>
</organism>
<keyword evidence="2" id="KW-1185">Reference proteome</keyword>
<protein>
    <submittedName>
        <fullName evidence="1">Uncharacterized protein</fullName>
    </submittedName>
</protein>